<feature type="transmembrane region" description="Helical" evidence="8">
    <location>
        <begin position="172"/>
        <end position="194"/>
    </location>
</feature>
<keyword evidence="5 8" id="KW-1133">Transmembrane helix</keyword>
<protein>
    <submittedName>
        <fullName evidence="10">Major facilitator superfamily domain-containing protein</fullName>
    </submittedName>
</protein>
<feature type="region of interest" description="Disordered" evidence="7">
    <location>
        <begin position="1"/>
        <end position="39"/>
    </location>
</feature>
<feature type="transmembrane region" description="Helical" evidence="8">
    <location>
        <begin position="486"/>
        <end position="507"/>
    </location>
</feature>
<evidence type="ECO:0000256" key="3">
    <source>
        <dbReference type="ARBA" id="ARBA00022448"/>
    </source>
</evidence>
<dbReference type="PROSITE" id="PS50850">
    <property type="entry name" value="MFS"/>
    <property type="match status" value="1"/>
</dbReference>
<dbReference type="InterPro" id="IPR020846">
    <property type="entry name" value="MFS_dom"/>
</dbReference>
<dbReference type="PANTHER" id="PTHR48020">
    <property type="entry name" value="PROTON MYO-INOSITOL COTRANSPORTER"/>
    <property type="match status" value="1"/>
</dbReference>
<evidence type="ECO:0000259" key="9">
    <source>
        <dbReference type="PROSITE" id="PS50850"/>
    </source>
</evidence>
<feature type="compositionally biased region" description="Basic and acidic residues" evidence="7">
    <location>
        <begin position="1"/>
        <end position="23"/>
    </location>
</feature>
<keyword evidence="11" id="KW-1185">Reference proteome</keyword>
<evidence type="ECO:0000313" key="11">
    <source>
        <dbReference type="Proteomes" id="UP000774617"/>
    </source>
</evidence>
<proteinExistence type="inferred from homology"/>
<evidence type="ECO:0000313" key="10">
    <source>
        <dbReference type="EMBL" id="KAH7061259.1"/>
    </source>
</evidence>
<feature type="domain" description="Major facilitator superfamily (MFS) profile" evidence="9">
    <location>
        <begin position="132"/>
        <end position="640"/>
    </location>
</feature>
<feature type="transmembrane region" description="Helical" evidence="8">
    <location>
        <begin position="617"/>
        <end position="636"/>
    </location>
</feature>
<dbReference type="Proteomes" id="UP000774617">
    <property type="component" value="Unassembled WGS sequence"/>
</dbReference>
<dbReference type="PANTHER" id="PTHR48020:SF25">
    <property type="entry name" value="SUGAR TRANSPORTER, PUTATIVE (AFU_ORTHOLOGUE AFUA_7G05830)-RELATED"/>
    <property type="match status" value="1"/>
</dbReference>
<evidence type="ECO:0000256" key="1">
    <source>
        <dbReference type="ARBA" id="ARBA00004141"/>
    </source>
</evidence>
<comment type="caution">
    <text evidence="10">The sequence shown here is derived from an EMBL/GenBank/DDBJ whole genome shotgun (WGS) entry which is preliminary data.</text>
</comment>
<keyword evidence="6 8" id="KW-0472">Membrane</keyword>
<feature type="transmembrane region" description="Helical" evidence="8">
    <location>
        <begin position="128"/>
        <end position="145"/>
    </location>
</feature>
<feature type="transmembrane region" description="Helical" evidence="8">
    <location>
        <begin position="548"/>
        <end position="565"/>
    </location>
</feature>
<evidence type="ECO:0000256" key="6">
    <source>
        <dbReference type="ARBA" id="ARBA00023136"/>
    </source>
</evidence>
<feature type="transmembrane region" description="Helical" evidence="8">
    <location>
        <begin position="297"/>
        <end position="319"/>
    </location>
</feature>
<dbReference type="InterPro" id="IPR050814">
    <property type="entry name" value="Myo-inositol_Transporter"/>
</dbReference>
<accession>A0ABQ8GNC9</accession>
<evidence type="ECO:0000256" key="5">
    <source>
        <dbReference type="ARBA" id="ARBA00022989"/>
    </source>
</evidence>
<dbReference type="Pfam" id="PF00083">
    <property type="entry name" value="Sugar_tr"/>
    <property type="match status" value="2"/>
</dbReference>
<evidence type="ECO:0000256" key="8">
    <source>
        <dbReference type="SAM" id="Phobius"/>
    </source>
</evidence>
<dbReference type="EMBL" id="JAGTJR010000004">
    <property type="protein sequence ID" value="KAH7061259.1"/>
    <property type="molecule type" value="Genomic_DNA"/>
</dbReference>
<feature type="transmembrane region" description="Helical" evidence="8">
    <location>
        <begin position="206"/>
        <end position="227"/>
    </location>
</feature>
<feature type="transmembrane region" description="Helical" evidence="8">
    <location>
        <begin position="585"/>
        <end position="605"/>
    </location>
</feature>
<dbReference type="PRINTS" id="PR00171">
    <property type="entry name" value="SUGRTRNSPORT"/>
</dbReference>
<feature type="compositionally biased region" description="Low complexity" evidence="7">
    <location>
        <begin position="30"/>
        <end position="39"/>
    </location>
</feature>
<reference evidence="10 11" key="1">
    <citation type="journal article" date="2021" name="Nat. Commun.">
        <title>Genetic determinants of endophytism in the Arabidopsis root mycobiome.</title>
        <authorList>
            <person name="Mesny F."/>
            <person name="Miyauchi S."/>
            <person name="Thiergart T."/>
            <person name="Pickel B."/>
            <person name="Atanasova L."/>
            <person name="Karlsson M."/>
            <person name="Huettel B."/>
            <person name="Barry K.W."/>
            <person name="Haridas S."/>
            <person name="Chen C."/>
            <person name="Bauer D."/>
            <person name="Andreopoulos W."/>
            <person name="Pangilinan J."/>
            <person name="LaButti K."/>
            <person name="Riley R."/>
            <person name="Lipzen A."/>
            <person name="Clum A."/>
            <person name="Drula E."/>
            <person name="Henrissat B."/>
            <person name="Kohler A."/>
            <person name="Grigoriev I.V."/>
            <person name="Martin F.M."/>
            <person name="Hacquard S."/>
        </authorList>
    </citation>
    <scope>NUCLEOTIDE SEQUENCE [LARGE SCALE GENOMIC DNA]</scope>
    <source>
        <strain evidence="10 11">MPI-SDFR-AT-0080</strain>
    </source>
</reference>
<gene>
    <name evidence="10" type="ORF">B0J12DRAFT_695433</name>
</gene>
<dbReference type="InterPro" id="IPR003663">
    <property type="entry name" value="Sugar/inositol_transpt"/>
</dbReference>
<comment type="subcellular location">
    <subcellularLocation>
        <location evidence="1">Membrane</location>
        <topology evidence="1">Multi-pass membrane protein</topology>
    </subcellularLocation>
</comment>
<feature type="transmembrane region" description="Helical" evidence="8">
    <location>
        <begin position="267"/>
        <end position="285"/>
    </location>
</feature>
<feature type="transmembrane region" description="Helical" evidence="8">
    <location>
        <begin position="454"/>
        <end position="474"/>
    </location>
</feature>
<dbReference type="InterPro" id="IPR005828">
    <property type="entry name" value="MFS_sugar_transport-like"/>
</dbReference>
<feature type="transmembrane region" description="Helical" evidence="8">
    <location>
        <begin position="519"/>
        <end position="539"/>
    </location>
</feature>
<dbReference type="Gene3D" id="1.20.1250.20">
    <property type="entry name" value="MFS general substrate transporter like domains"/>
    <property type="match status" value="2"/>
</dbReference>
<dbReference type="SUPFAM" id="SSF103473">
    <property type="entry name" value="MFS general substrate transporter"/>
    <property type="match status" value="1"/>
</dbReference>
<dbReference type="InterPro" id="IPR036259">
    <property type="entry name" value="MFS_trans_sf"/>
</dbReference>
<evidence type="ECO:0000256" key="7">
    <source>
        <dbReference type="SAM" id="MobiDB-lite"/>
    </source>
</evidence>
<comment type="similarity">
    <text evidence="2">Belongs to the major facilitator superfamily. Sugar transporter (TC 2.A.1.1) family.</text>
</comment>
<sequence length="715" mass="79357">MSSGDKHSSEGEIAFKEDAERTHSSAPRNASVVSSSHLSAADRARRNANAKLANPLSGYSRAQLQKLGRQYALEHALAEPEDIRAFEIGAMLAQDPLSYDRLGTDVLTDDEMSTLYHEFTNKWSQPKTLYIVIVCCSICAAVQGMDETVVNGAQLFYTPQFGIDNDDSRSTWLTGLVNSAPYLCCAFIGCWLTVPYNNWFGRRGTIFITCLFSAIACFWQGFVNTWWHMFIARFALGFGIGPKSATVPIYAAECTPPAIRGALVMQWQMWTAFGIMLGYVADLALYEVPDTSVATGLNWRLMMASAMLPAVIVCCFVFMCPESPRWYMSKGRHAAAYHAMCQLRYNKIQAARDLFYMAELLKAEEGMKIGQSKVKELFTVPRNRRAMLASEIVMFMQQGFVLRLLPLHLQSTPHDVELKQSPEPKCSHTVLALILGCLFQLPTPAPGTSCLASLFSRTAVASFCGVNVIAYYSSSIFRDSGFSAKSALAASLGFGIINFLFAIPAIYTIDTFGRRNLLLTTFPLMAIFLLFTGMCFFISQENALKTRVGLIALGIYLFGIVYSPGEGPVPFTYSAEAYPLYVRAIGMSLATATTWFFNFVLSITWPSLQAAFTPQGAFGWYAAWNVVGFFLVLFFMPETKGKTLEELDQVFSVPTSKHAAYGARQIPYFFNRYILRRNVEPELLYQVEDVNAADDVEDTAADERAKSSAVEKNGV</sequence>
<evidence type="ECO:0000256" key="4">
    <source>
        <dbReference type="ARBA" id="ARBA00022692"/>
    </source>
</evidence>
<evidence type="ECO:0000256" key="2">
    <source>
        <dbReference type="ARBA" id="ARBA00010992"/>
    </source>
</evidence>
<keyword evidence="4 8" id="KW-0812">Transmembrane</keyword>
<organism evidence="10 11">
    <name type="scientific">Macrophomina phaseolina</name>
    <dbReference type="NCBI Taxonomy" id="35725"/>
    <lineage>
        <taxon>Eukaryota</taxon>
        <taxon>Fungi</taxon>
        <taxon>Dikarya</taxon>
        <taxon>Ascomycota</taxon>
        <taxon>Pezizomycotina</taxon>
        <taxon>Dothideomycetes</taxon>
        <taxon>Dothideomycetes incertae sedis</taxon>
        <taxon>Botryosphaeriales</taxon>
        <taxon>Botryosphaeriaceae</taxon>
        <taxon>Macrophomina</taxon>
    </lineage>
</organism>
<name>A0ABQ8GNC9_9PEZI</name>
<keyword evidence="3" id="KW-0813">Transport</keyword>